<dbReference type="GO" id="GO:0030091">
    <property type="term" value="P:protein repair"/>
    <property type="evidence" value="ECO:0007669"/>
    <property type="project" value="UniProtKB-UniRule"/>
</dbReference>
<reference evidence="8 9" key="1">
    <citation type="submission" date="2020-02" db="EMBL/GenBank/DDBJ databases">
        <title>Out from the shadows clarifying the taxonomy of the family Cryomorphaceae and related taxa by utilizing the GTDB taxonomic framework.</title>
        <authorList>
            <person name="Bowman J.P."/>
        </authorList>
    </citation>
    <scope>NUCLEOTIDE SEQUENCE [LARGE SCALE GENOMIC DNA]</scope>
    <source>
        <strain evidence="8 9">QSSC 1-22</strain>
    </source>
</reference>
<dbReference type="Pfam" id="PF01135">
    <property type="entry name" value="PCMT"/>
    <property type="match status" value="1"/>
</dbReference>
<feature type="active site" evidence="7">
    <location>
        <position position="64"/>
    </location>
</feature>
<evidence type="ECO:0000256" key="2">
    <source>
        <dbReference type="ARBA" id="ARBA00005369"/>
    </source>
</evidence>
<organism evidence="8 9">
    <name type="scientific">Cryomorpha ignava</name>
    <dbReference type="NCBI Taxonomy" id="101383"/>
    <lineage>
        <taxon>Bacteria</taxon>
        <taxon>Pseudomonadati</taxon>
        <taxon>Bacteroidota</taxon>
        <taxon>Flavobacteriia</taxon>
        <taxon>Flavobacteriales</taxon>
        <taxon>Cryomorphaceae</taxon>
        <taxon>Cryomorpha</taxon>
    </lineage>
</organism>
<dbReference type="SUPFAM" id="SSF53335">
    <property type="entry name" value="S-adenosyl-L-methionine-dependent methyltransferases"/>
    <property type="match status" value="1"/>
</dbReference>
<dbReference type="PANTHER" id="PTHR11579">
    <property type="entry name" value="PROTEIN-L-ISOASPARTATE O-METHYLTRANSFERASE"/>
    <property type="match status" value="1"/>
</dbReference>
<keyword evidence="9" id="KW-1185">Reference proteome</keyword>
<keyword evidence="4 7" id="KW-0489">Methyltransferase</keyword>
<comment type="catalytic activity">
    <reaction evidence="7">
        <text>[protein]-L-isoaspartate + S-adenosyl-L-methionine = [protein]-L-isoaspartate alpha-methyl ester + S-adenosyl-L-homocysteine</text>
        <dbReference type="Rhea" id="RHEA:12705"/>
        <dbReference type="Rhea" id="RHEA-COMP:12143"/>
        <dbReference type="Rhea" id="RHEA-COMP:12144"/>
        <dbReference type="ChEBI" id="CHEBI:57856"/>
        <dbReference type="ChEBI" id="CHEBI:59789"/>
        <dbReference type="ChEBI" id="CHEBI:90596"/>
        <dbReference type="ChEBI" id="CHEBI:90598"/>
        <dbReference type="EC" id="2.1.1.77"/>
    </reaction>
</comment>
<evidence type="ECO:0000256" key="1">
    <source>
        <dbReference type="ARBA" id="ARBA00004496"/>
    </source>
</evidence>
<evidence type="ECO:0000256" key="3">
    <source>
        <dbReference type="ARBA" id="ARBA00022490"/>
    </source>
</evidence>
<evidence type="ECO:0000256" key="7">
    <source>
        <dbReference type="HAMAP-Rule" id="MF_00090"/>
    </source>
</evidence>
<dbReference type="HAMAP" id="MF_00090">
    <property type="entry name" value="PIMT"/>
    <property type="match status" value="1"/>
</dbReference>
<proteinExistence type="inferred from homology"/>
<accession>A0A7K3WKM5</accession>
<keyword evidence="5 7" id="KW-0808">Transferase</keyword>
<keyword evidence="3 7" id="KW-0963">Cytoplasm</keyword>
<protein>
    <recommendedName>
        <fullName evidence="7">Protein-L-isoaspartate O-methyltransferase</fullName>
        <ecNumber evidence="7">2.1.1.77</ecNumber>
    </recommendedName>
    <alternativeName>
        <fullName evidence="7">L-isoaspartyl protein carboxyl methyltransferase</fullName>
    </alternativeName>
    <alternativeName>
        <fullName evidence="7">Protein L-isoaspartyl methyltransferase</fullName>
    </alternativeName>
    <alternativeName>
        <fullName evidence="7">Protein-beta-aspartate methyltransferase</fullName>
        <shortName evidence="7">PIMT</shortName>
    </alternativeName>
</protein>
<evidence type="ECO:0000256" key="4">
    <source>
        <dbReference type="ARBA" id="ARBA00022603"/>
    </source>
</evidence>
<comment type="function">
    <text evidence="7">Catalyzes the methyl esterification of L-isoaspartyl residues in peptides and proteins that result from spontaneous decomposition of normal L-aspartyl and L-asparaginyl residues. It plays a role in the repair and/or degradation of damaged proteins.</text>
</comment>
<comment type="similarity">
    <text evidence="2 7">Belongs to the methyltransferase superfamily. L-isoaspartyl/D-aspartyl protein methyltransferase family.</text>
</comment>
<dbReference type="GO" id="GO:0004719">
    <property type="term" value="F:protein-L-isoaspartate (D-aspartate) O-methyltransferase activity"/>
    <property type="evidence" value="ECO:0007669"/>
    <property type="project" value="UniProtKB-UniRule"/>
</dbReference>
<dbReference type="EMBL" id="JAAGVY010000002">
    <property type="protein sequence ID" value="NEN22200.1"/>
    <property type="molecule type" value="Genomic_DNA"/>
</dbReference>
<name>A0A7K3WKM5_9FLAO</name>
<gene>
    <name evidence="7" type="primary">pcm</name>
    <name evidence="8" type="ORF">G3O08_01615</name>
</gene>
<dbReference type="NCBIfam" id="NF001453">
    <property type="entry name" value="PRK00312.1"/>
    <property type="match status" value="1"/>
</dbReference>
<dbReference type="PANTHER" id="PTHR11579:SF0">
    <property type="entry name" value="PROTEIN-L-ISOASPARTATE(D-ASPARTATE) O-METHYLTRANSFERASE"/>
    <property type="match status" value="1"/>
</dbReference>
<comment type="caution">
    <text evidence="8">The sequence shown here is derived from an EMBL/GenBank/DDBJ whole genome shotgun (WGS) entry which is preliminary data.</text>
</comment>
<dbReference type="EC" id="2.1.1.77" evidence="7"/>
<dbReference type="Proteomes" id="UP000486602">
    <property type="component" value="Unassembled WGS sequence"/>
</dbReference>
<dbReference type="FunFam" id="3.40.50.150:FF:000010">
    <property type="entry name" value="Protein-L-isoaspartate O-methyltransferase"/>
    <property type="match status" value="1"/>
</dbReference>
<sequence>MIDTFKHQGLRRNLIATLKTKGIENQAVLDAIMKVPRHFFMDSAFLNFAYEDKAFPIGADQTISQPYTVAFQTDLLDVRAGMKILEIGTGSGYQTAVLTNLGCKVFSVERQKTLHKKAVQMLSKLNSTAKLFYGDGYKGLPSFAPFDRVLITCGAPYIPEDLIDQLKPGGILVIPIGDGDDQIMTRIVKKADGGLEKTTHGVFRFVPMLQNRQTS</sequence>
<dbReference type="AlphaFoldDB" id="A0A7K3WKM5"/>
<dbReference type="NCBIfam" id="TIGR00080">
    <property type="entry name" value="pimt"/>
    <property type="match status" value="1"/>
</dbReference>
<evidence type="ECO:0000313" key="9">
    <source>
        <dbReference type="Proteomes" id="UP000486602"/>
    </source>
</evidence>
<comment type="subcellular location">
    <subcellularLocation>
        <location evidence="1 7">Cytoplasm</location>
    </subcellularLocation>
</comment>
<dbReference type="RefSeq" id="WP_163283102.1">
    <property type="nucleotide sequence ID" value="NZ_JAAGVY010000002.1"/>
</dbReference>
<evidence type="ECO:0000256" key="6">
    <source>
        <dbReference type="ARBA" id="ARBA00022691"/>
    </source>
</evidence>
<dbReference type="Gene3D" id="3.40.50.150">
    <property type="entry name" value="Vaccinia Virus protein VP39"/>
    <property type="match status" value="1"/>
</dbReference>
<dbReference type="GO" id="GO:0032259">
    <property type="term" value="P:methylation"/>
    <property type="evidence" value="ECO:0007669"/>
    <property type="project" value="UniProtKB-KW"/>
</dbReference>
<dbReference type="GO" id="GO:0005737">
    <property type="term" value="C:cytoplasm"/>
    <property type="evidence" value="ECO:0007669"/>
    <property type="project" value="UniProtKB-SubCell"/>
</dbReference>
<keyword evidence="6 7" id="KW-0949">S-adenosyl-L-methionine</keyword>
<evidence type="ECO:0000256" key="5">
    <source>
        <dbReference type="ARBA" id="ARBA00022679"/>
    </source>
</evidence>
<evidence type="ECO:0000313" key="8">
    <source>
        <dbReference type="EMBL" id="NEN22200.1"/>
    </source>
</evidence>
<dbReference type="CDD" id="cd02440">
    <property type="entry name" value="AdoMet_MTases"/>
    <property type="match status" value="1"/>
</dbReference>
<dbReference type="InterPro" id="IPR029063">
    <property type="entry name" value="SAM-dependent_MTases_sf"/>
</dbReference>
<dbReference type="InterPro" id="IPR000682">
    <property type="entry name" value="PCMT"/>
</dbReference>